<evidence type="ECO:0000256" key="10">
    <source>
        <dbReference type="ARBA" id="ARBA00023136"/>
    </source>
</evidence>
<dbReference type="Pfam" id="PF25426">
    <property type="entry name" value="AAA_lid_BCS1"/>
    <property type="match status" value="1"/>
</dbReference>
<dbReference type="OrthoDB" id="10251412at2759"/>
<keyword evidence="10 13" id="KW-0472">Membrane</keyword>
<dbReference type="GO" id="GO:0016887">
    <property type="term" value="F:ATP hydrolysis activity"/>
    <property type="evidence" value="ECO:0007669"/>
    <property type="project" value="InterPro"/>
</dbReference>
<keyword evidence="4" id="KW-0547">Nucleotide-binding</keyword>
<evidence type="ECO:0000256" key="12">
    <source>
        <dbReference type="SAM" id="MobiDB-lite"/>
    </source>
</evidence>
<evidence type="ECO:0000256" key="8">
    <source>
        <dbReference type="ARBA" id="ARBA00022989"/>
    </source>
</evidence>
<dbReference type="InterPro" id="IPR027417">
    <property type="entry name" value="P-loop_NTPase"/>
</dbReference>
<evidence type="ECO:0000313" key="15">
    <source>
        <dbReference type="EMBL" id="KAG2207606.1"/>
    </source>
</evidence>
<evidence type="ECO:0000256" key="11">
    <source>
        <dbReference type="ARBA" id="ARBA00048778"/>
    </source>
</evidence>
<feature type="domain" description="AAA+ ATPase" evidence="14">
    <location>
        <begin position="297"/>
        <end position="427"/>
    </location>
</feature>
<dbReference type="InterPro" id="IPR003593">
    <property type="entry name" value="AAA+_ATPase"/>
</dbReference>
<feature type="compositionally biased region" description="Low complexity" evidence="12">
    <location>
        <begin position="550"/>
        <end position="563"/>
    </location>
</feature>
<evidence type="ECO:0000256" key="6">
    <source>
        <dbReference type="ARBA" id="ARBA00022801"/>
    </source>
</evidence>
<evidence type="ECO:0000256" key="9">
    <source>
        <dbReference type="ARBA" id="ARBA00023128"/>
    </source>
</evidence>
<keyword evidence="3 13" id="KW-0812">Transmembrane</keyword>
<gene>
    <name evidence="15" type="ORF">INT46_005579</name>
</gene>
<evidence type="ECO:0000259" key="14">
    <source>
        <dbReference type="SMART" id="SM00382"/>
    </source>
</evidence>
<organism evidence="15 16">
    <name type="scientific">Mucor plumbeus</name>
    <dbReference type="NCBI Taxonomy" id="97098"/>
    <lineage>
        <taxon>Eukaryota</taxon>
        <taxon>Fungi</taxon>
        <taxon>Fungi incertae sedis</taxon>
        <taxon>Mucoromycota</taxon>
        <taxon>Mucoromycotina</taxon>
        <taxon>Mucoromycetes</taxon>
        <taxon>Mucorales</taxon>
        <taxon>Mucorineae</taxon>
        <taxon>Mucoraceae</taxon>
        <taxon>Mucor</taxon>
    </lineage>
</organism>
<keyword evidence="6" id="KW-0378">Hydrolase</keyword>
<accession>A0A8H7V2C7</accession>
<protein>
    <recommendedName>
        <fullName evidence="14">AAA+ ATPase domain-containing protein</fullName>
    </recommendedName>
</protein>
<dbReference type="InterPro" id="IPR014851">
    <property type="entry name" value="BCS1_N"/>
</dbReference>
<evidence type="ECO:0000256" key="3">
    <source>
        <dbReference type="ARBA" id="ARBA00022692"/>
    </source>
</evidence>
<sequence>MPSTHLTRGISSAATSPLVGTGRLNTLMDRILCLLEKVSDEAFWNGLFGERVLNLLKRYFGSDVVFLGFIVYLAPIVGYQLHSLFYYLVNYVKERMYVSIQIGKDETGYDAIQQFVSTKTAHIRDLRDVEGRCIHEDLDENDMQRPSPPPKLHLYPLDEIEHKIIYKNHTLWVTKKKNGSVGNNNDNYYSNNIKDLLGMMNTNPCIQITMRGQDMSLLKSFIQEWIDTHFEKEYGKLTIYKCVPTRYEGFEWKTVGSKELRSFESVILKDGQKEHILKDIQTFRRREHWYSIRGIPYRRGYLLYGPPGTGKTSLVQSVASKVNMNVAIISLSGSMDDENFNVLLQEVPRNSILVMEDIDHCVIKDPNSENDTSNAKISMSGLLNALDGVVAQEGSMVFMTCNDVNRIQPALLRPGRIDMKMELGYANKTQINKMFWRFMGEDDIETSNQDVTDVEVENEKKKLKIVYSEELKSLAQKFTDMIPDLQVTPAELQNFFIMNMMDHEDFDVDEDDKTPADYTYLLDAVPAFLETVAKDREQAIEHNATRSQKATITSTDPATTTTTTTATTVDDIKIINSNEANTTDEEDTKTVVEEATLPKTDIIKKLEN</sequence>
<evidence type="ECO:0000256" key="13">
    <source>
        <dbReference type="SAM" id="Phobius"/>
    </source>
</evidence>
<dbReference type="InterPro" id="IPR050747">
    <property type="entry name" value="Mitochondrial_chaperone_BCS1"/>
</dbReference>
<keyword evidence="9" id="KW-0496">Mitochondrion</keyword>
<keyword evidence="5" id="KW-0999">Mitochondrion inner membrane</keyword>
<evidence type="ECO:0000256" key="1">
    <source>
        <dbReference type="ARBA" id="ARBA00004434"/>
    </source>
</evidence>
<evidence type="ECO:0000256" key="5">
    <source>
        <dbReference type="ARBA" id="ARBA00022792"/>
    </source>
</evidence>
<feature type="region of interest" description="Disordered" evidence="12">
    <location>
        <begin position="543"/>
        <end position="563"/>
    </location>
</feature>
<dbReference type="SUPFAM" id="SSF52540">
    <property type="entry name" value="P-loop containing nucleoside triphosphate hydrolases"/>
    <property type="match status" value="1"/>
</dbReference>
<keyword evidence="8 13" id="KW-1133">Transmembrane helix</keyword>
<proteinExistence type="inferred from homology"/>
<dbReference type="GO" id="GO:0005743">
    <property type="term" value="C:mitochondrial inner membrane"/>
    <property type="evidence" value="ECO:0007669"/>
    <property type="project" value="UniProtKB-SubCell"/>
</dbReference>
<evidence type="ECO:0000256" key="7">
    <source>
        <dbReference type="ARBA" id="ARBA00022840"/>
    </source>
</evidence>
<dbReference type="Proteomes" id="UP000650833">
    <property type="component" value="Unassembled WGS sequence"/>
</dbReference>
<dbReference type="AlphaFoldDB" id="A0A8H7V2C7"/>
<dbReference type="Pfam" id="PF00004">
    <property type="entry name" value="AAA"/>
    <property type="match status" value="1"/>
</dbReference>
<comment type="subcellular location">
    <subcellularLocation>
        <location evidence="1">Mitochondrion inner membrane</location>
        <topology evidence="1">Single-pass membrane protein</topology>
    </subcellularLocation>
</comment>
<keyword evidence="16" id="KW-1185">Reference proteome</keyword>
<comment type="catalytic activity">
    <reaction evidence="11">
        <text>ATP + H2O = ADP + phosphate + H(+)</text>
        <dbReference type="Rhea" id="RHEA:13065"/>
        <dbReference type="ChEBI" id="CHEBI:15377"/>
        <dbReference type="ChEBI" id="CHEBI:15378"/>
        <dbReference type="ChEBI" id="CHEBI:30616"/>
        <dbReference type="ChEBI" id="CHEBI:43474"/>
        <dbReference type="ChEBI" id="CHEBI:456216"/>
    </reaction>
    <physiologicalReaction direction="left-to-right" evidence="11">
        <dbReference type="Rhea" id="RHEA:13066"/>
    </physiologicalReaction>
</comment>
<dbReference type="GO" id="GO:0005524">
    <property type="term" value="F:ATP binding"/>
    <property type="evidence" value="ECO:0007669"/>
    <property type="project" value="UniProtKB-KW"/>
</dbReference>
<dbReference type="PANTHER" id="PTHR23070">
    <property type="entry name" value="BCS1 AAA-TYPE ATPASE"/>
    <property type="match status" value="1"/>
</dbReference>
<comment type="caution">
    <text evidence="15">The sequence shown here is derived from an EMBL/GenBank/DDBJ whole genome shotgun (WGS) entry which is preliminary data.</text>
</comment>
<reference evidence="15" key="1">
    <citation type="submission" date="2020-12" db="EMBL/GenBank/DDBJ databases">
        <title>Metabolic potential, ecology and presence of endohyphal bacteria is reflected in genomic diversity of Mucoromycotina.</title>
        <authorList>
            <person name="Muszewska A."/>
            <person name="Okrasinska A."/>
            <person name="Steczkiewicz K."/>
            <person name="Drgas O."/>
            <person name="Orlowska M."/>
            <person name="Perlinska-Lenart U."/>
            <person name="Aleksandrzak-Piekarczyk T."/>
            <person name="Szatraj K."/>
            <person name="Zielenkiewicz U."/>
            <person name="Pilsyk S."/>
            <person name="Malc E."/>
            <person name="Mieczkowski P."/>
            <person name="Kruszewska J.S."/>
            <person name="Biernat P."/>
            <person name="Pawlowska J."/>
        </authorList>
    </citation>
    <scope>NUCLEOTIDE SEQUENCE</scope>
    <source>
        <strain evidence="15">CBS 226.32</strain>
    </source>
</reference>
<evidence type="ECO:0000256" key="4">
    <source>
        <dbReference type="ARBA" id="ARBA00022741"/>
    </source>
</evidence>
<dbReference type="EMBL" id="JAEPRC010000126">
    <property type="protein sequence ID" value="KAG2207606.1"/>
    <property type="molecule type" value="Genomic_DNA"/>
</dbReference>
<name>A0A8H7V2C7_9FUNG</name>
<dbReference type="SMART" id="SM00382">
    <property type="entry name" value="AAA"/>
    <property type="match status" value="1"/>
</dbReference>
<dbReference type="Gene3D" id="3.40.50.300">
    <property type="entry name" value="P-loop containing nucleotide triphosphate hydrolases"/>
    <property type="match status" value="1"/>
</dbReference>
<comment type="similarity">
    <text evidence="2">Belongs to the AAA ATPase family. BCS1 subfamily.</text>
</comment>
<evidence type="ECO:0000313" key="16">
    <source>
        <dbReference type="Proteomes" id="UP000650833"/>
    </source>
</evidence>
<evidence type="ECO:0000256" key="2">
    <source>
        <dbReference type="ARBA" id="ARBA00007448"/>
    </source>
</evidence>
<dbReference type="Pfam" id="PF08740">
    <property type="entry name" value="BCS1_N"/>
    <property type="match status" value="1"/>
</dbReference>
<feature type="transmembrane region" description="Helical" evidence="13">
    <location>
        <begin position="64"/>
        <end position="89"/>
    </location>
</feature>
<dbReference type="InterPro" id="IPR003959">
    <property type="entry name" value="ATPase_AAA_core"/>
</dbReference>
<dbReference type="InterPro" id="IPR057495">
    <property type="entry name" value="AAA_lid_BCS1"/>
</dbReference>
<keyword evidence="7" id="KW-0067">ATP-binding</keyword>